<proteinExistence type="predicted"/>
<feature type="transmembrane region" description="Helical" evidence="1">
    <location>
        <begin position="58"/>
        <end position="75"/>
    </location>
</feature>
<gene>
    <name evidence="2" type="ORF">RM780_05040</name>
</gene>
<evidence type="ECO:0000313" key="3">
    <source>
        <dbReference type="Proteomes" id="UP001183388"/>
    </source>
</evidence>
<feature type="transmembrane region" description="Helical" evidence="1">
    <location>
        <begin position="35"/>
        <end position="53"/>
    </location>
</feature>
<name>A0ABU2L4I2_9ACTN</name>
<comment type="caution">
    <text evidence="2">The sequence shown here is derived from an EMBL/GenBank/DDBJ whole genome shotgun (WGS) entry which is preliminary data.</text>
</comment>
<feature type="transmembrane region" description="Helical" evidence="1">
    <location>
        <begin position="81"/>
        <end position="101"/>
    </location>
</feature>
<dbReference type="EMBL" id="JAVREN010000005">
    <property type="protein sequence ID" value="MDT0306326.1"/>
    <property type="molecule type" value="Genomic_DNA"/>
</dbReference>
<feature type="transmembrane region" description="Helical" evidence="1">
    <location>
        <begin position="12"/>
        <end position="29"/>
    </location>
</feature>
<sequence length="111" mass="11625">MAPLRRGGKSGVFTLLVVYLVLLEVVQFWGARRGIHGWGALALLAPLVASALLPLRRTFTIGALTLATVGLYGLIARDLTLGGRILPLIAAACALALCVAAPHPRAGRPHL</sequence>
<keyword evidence="1" id="KW-0472">Membrane</keyword>
<evidence type="ECO:0000256" key="1">
    <source>
        <dbReference type="SAM" id="Phobius"/>
    </source>
</evidence>
<keyword evidence="1" id="KW-0812">Transmembrane</keyword>
<accession>A0ABU2L4I2</accession>
<reference evidence="3" key="1">
    <citation type="submission" date="2023-07" db="EMBL/GenBank/DDBJ databases">
        <title>30 novel species of actinomycetes from the DSMZ collection.</title>
        <authorList>
            <person name="Nouioui I."/>
        </authorList>
    </citation>
    <scope>NUCLEOTIDE SEQUENCE [LARGE SCALE GENOMIC DNA]</scope>
    <source>
        <strain evidence="3">DSM 44917</strain>
    </source>
</reference>
<keyword evidence="1" id="KW-1133">Transmembrane helix</keyword>
<dbReference type="Proteomes" id="UP001183388">
    <property type="component" value="Unassembled WGS sequence"/>
</dbReference>
<keyword evidence="3" id="KW-1185">Reference proteome</keyword>
<protein>
    <recommendedName>
        <fullName evidence="4">Histidine kinase</fullName>
    </recommendedName>
</protein>
<evidence type="ECO:0008006" key="4">
    <source>
        <dbReference type="Google" id="ProtNLM"/>
    </source>
</evidence>
<dbReference type="RefSeq" id="WP_311629254.1">
    <property type="nucleotide sequence ID" value="NZ_JAVREN010000005.1"/>
</dbReference>
<organism evidence="2 3">
    <name type="scientific">Streptomyces boetiae</name>
    <dbReference type="NCBI Taxonomy" id="3075541"/>
    <lineage>
        <taxon>Bacteria</taxon>
        <taxon>Bacillati</taxon>
        <taxon>Actinomycetota</taxon>
        <taxon>Actinomycetes</taxon>
        <taxon>Kitasatosporales</taxon>
        <taxon>Streptomycetaceae</taxon>
        <taxon>Streptomyces</taxon>
    </lineage>
</organism>
<evidence type="ECO:0000313" key="2">
    <source>
        <dbReference type="EMBL" id="MDT0306326.1"/>
    </source>
</evidence>